<sequence length="120" mass="12643">MTNSPNLSAGGQDAIDKLTEKFQADLLQEADRFESAARASGAAQEITAQHLHQADLVIRQALLPRKRKKADIFLALGSPGGAAVAGYACSNLDKGWGPIAVVIATVITLGCEAIRFVRGQ</sequence>
<keyword evidence="1" id="KW-0812">Transmembrane</keyword>
<keyword evidence="1" id="KW-1133">Transmembrane helix</keyword>
<evidence type="ECO:0000256" key="1">
    <source>
        <dbReference type="SAM" id="Phobius"/>
    </source>
</evidence>
<feature type="transmembrane region" description="Helical" evidence="1">
    <location>
        <begin position="72"/>
        <end position="90"/>
    </location>
</feature>
<dbReference type="RefSeq" id="WP_220046190.1">
    <property type="nucleotide sequence ID" value="NZ_BAAAVX010000003.1"/>
</dbReference>
<dbReference type="Proteomes" id="UP000825367">
    <property type="component" value="Chromosome"/>
</dbReference>
<organism evidence="2 3">
    <name type="scientific">Mycolicibacterium pallens</name>
    <dbReference type="NCBI Taxonomy" id="370524"/>
    <lineage>
        <taxon>Bacteria</taxon>
        <taxon>Bacillati</taxon>
        <taxon>Actinomycetota</taxon>
        <taxon>Actinomycetes</taxon>
        <taxon>Mycobacteriales</taxon>
        <taxon>Mycobacteriaceae</taxon>
        <taxon>Mycolicibacterium</taxon>
    </lineage>
</organism>
<evidence type="ECO:0008006" key="4">
    <source>
        <dbReference type="Google" id="ProtNLM"/>
    </source>
</evidence>
<evidence type="ECO:0000313" key="3">
    <source>
        <dbReference type="Proteomes" id="UP000825367"/>
    </source>
</evidence>
<gene>
    <name evidence="2" type="ORF">K0O64_05410</name>
</gene>
<keyword evidence="1" id="KW-0472">Membrane</keyword>
<accession>A0ABX8VQD2</accession>
<dbReference type="EMBL" id="CP080333">
    <property type="protein sequence ID" value="QYL17990.1"/>
    <property type="molecule type" value="Genomic_DNA"/>
</dbReference>
<protein>
    <recommendedName>
        <fullName evidence="4">DUF3618 domain-containing protein</fullName>
    </recommendedName>
</protein>
<proteinExistence type="predicted"/>
<reference evidence="2 3" key="1">
    <citation type="submission" date="2021-07" db="EMBL/GenBank/DDBJ databases">
        <title>Whole genome sequencing of non-tuberculosis mycobacteria type-strains.</title>
        <authorList>
            <person name="Igarashi Y."/>
            <person name="Osugi A."/>
            <person name="Mitarai S."/>
        </authorList>
    </citation>
    <scope>NUCLEOTIDE SEQUENCE [LARGE SCALE GENOMIC DNA]</scope>
    <source>
        <strain evidence="2 3">JCM 16370</strain>
    </source>
</reference>
<evidence type="ECO:0000313" key="2">
    <source>
        <dbReference type="EMBL" id="QYL17990.1"/>
    </source>
</evidence>
<feature type="transmembrane region" description="Helical" evidence="1">
    <location>
        <begin position="96"/>
        <end position="117"/>
    </location>
</feature>
<name>A0ABX8VQD2_9MYCO</name>
<keyword evidence="3" id="KW-1185">Reference proteome</keyword>